<organism evidence="1 2">
    <name type="scientific">Yersinia bercovieri ATCC 43970</name>
    <dbReference type="NCBI Taxonomy" id="349968"/>
    <lineage>
        <taxon>Bacteria</taxon>
        <taxon>Pseudomonadati</taxon>
        <taxon>Pseudomonadota</taxon>
        <taxon>Gammaproteobacteria</taxon>
        <taxon>Enterobacterales</taxon>
        <taxon>Yersiniaceae</taxon>
        <taxon>Yersinia</taxon>
    </lineage>
</organism>
<proteinExistence type="predicted"/>
<gene>
    <name evidence="1" type="ORF">yberc0001_29110</name>
</gene>
<reference evidence="1" key="1">
    <citation type="submission" date="2008-12" db="EMBL/GenBank/DDBJ databases">
        <title>Annotation of the Yersinia bercovieri ATCC 43970 genome.</title>
        <authorList>
            <person name="Read T.D."/>
            <person name="Akmal A."/>
            <person name="Bishop-Lilly K."/>
            <person name="Chen P.E."/>
            <person name="Cook C."/>
            <person name="Kiley M.P."/>
            <person name="Lentz S."/>
            <person name="Mateczun A."/>
            <person name="Nagarajan N."/>
            <person name="Nolan N."/>
            <person name="Osborne B.I."/>
            <person name="Pop M."/>
            <person name="Sozhamannan S."/>
            <person name="Stewart A.C."/>
            <person name="Sulakvelidze A."/>
            <person name="Thomason B."/>
            <person name="Willner K."/>
            <person name="Zwick M.E."/>
        </authorList>
    </citation>
    <scope>NUCLEOTIDE SEQUENCE [LARGE SCALE GENOMIC DNA]</scope>
    <source>
        <strain evidence="1">ATCC 43970</strain>
    </source>
</reference>
<evidence type="ECO:0000313" key="2">
    <source>
        <dbReference type="Proteomes" id="UP000010319"/>
    </source>
</evidence>
<sequence length="39" mass="4278">MIAPCPYAISAYVITPATIYGYNIAPDDRAFYVTFVAFA</sequence>
<protein>
    <submittedName>
        <fullName evidence="1">Uncharacterized protein</fullName>
    </submittedName>
</protein>
<dbReference type="EMBL" id="AALC02000014">
    <property type="protein sequence ID" value="EEQ07218.1"/>
    <property type="molecule type" value="Genomic_DNA"/>
</dbReference>
<evidence type="ECO:0000313" key="1">
    <source>
        <dbReference type="EMBL" id="EEQ07218.1"/>
    </source>
</evidence>
<accession>A0ABM9Y0M0</accession>
<name>A0ABM9Y0M0_YERBE</name>
<comment type="caution">
    <text evidence="1">The sequence shown here is derived from an EMBL/GenBank/DDBJ whole genome shotgun (WGS) entry which is preliminary data.</text>
</comment>
<dbReference type="Proteomes" id="UP000010319">
    <property type="component" value="Unassembled WGS sequence"/>
</dbReference>
<keyword evidence="2" id="KW-1185">Reference proteome</keyword>